<evidence type="ECO:0008006" key="3">
    <source>
        <dbReference type="Google" id="ProtNLM"/>
    </source>
</evidence>
<dbReference type="RefSeq" id="WP_166249854.1">
    <property type="nucleotide sequence ID" value="NZ_CP049616.1"/>
</dbReference>
<reference evidence="1 2" key="1">
    <citation type="submission" date="2020-02" db="EMBL/GenBank/DDBJ databases">
        <title>Complete genome of Muricauda sp. 501str8.</title>
        <authorList>
            <person name="Dong B."/>
            <person name="Zhu S."/>
            <person name="Yang J."/>
            <person name="Chen J."/>
        </authorList>
    </citation>
    <scope>NUCLEOTIDE SEQUENCE [LARGE SCALE GENOMIC DNA]</scope>
    <source>
        <strain evidence="1 2">501str8</strain>
    </source>
</reference>
<dbReference type="KEGG" id="mut:GVT53_17920"/>
<dbReference type="EMBL" id="CP049616">
    <property type="protein sequence ID" value="QII46481.1"/>
    <property type="molecule type" value="Genomic_DNA"/>
</dbReference>
<accession>A0A6G7J6H5</accession>
<sequence length="564" mass="65537">MKREKFLLPVMFILTMAIGLTGCEQEVLDNNSIEAEKVQAFFDHDVDKGRTCMINEEEPISPIDFEGSVTLGEPIKIPQTVQNMQYAWEKLQERELYMGTENPVKVNKLYVRFLPKSKEQLLELSRYDSSLDLFDFPLHYNFEPTSDHNDGYRDRTLPLEAPNPMYTVVDHDYVFPITIDHEVFMELYMPDEDRTIQLELADALEAVAENLAEGTDAFKGFEESLSAKKKKWRPEGRIRVIDHAAGEPTDGQPVPVAGAQVLARRGLKWSWGTTDEQGEFRVKKDFKHSVEYSVRWSNHEWYIIKGSGVIRAWYFGPNKKSDWDAIINGSIQSFYAQIHRAAYHSFYGENYGITRPMHNKPGNDRIWIRAYNRPSKFAPVAGYFYNLAPHSIWVYGAFKDENKEKGWFYGENYDVRHDELARAVLHEFGHASHRNLHYINDELNYSKSEKVVRESWAMGVEGELIKAHYPIIHKSYLGSTTCEFDESFYRYIVKDLLYPEKDNNGFDSLNPNYESHFAELTLKDLENAFGNTWEEWRDNLKQGLPKAEADNVQGMFDYWSTACD</sequence>
<name>A0A6G7J6H5_9FLAO</name>
<evidence type="ECO:0000313" key="2">
    <source>
        <dbReference type="Proteomes" id="UP000502928"/>
    </source>
</evidence>
<dbReference type="AlphaFoldDB" id="A0A6G7J6H5"/>
<organism evidence="1 2">
    <name type="scientific">Flagellimonas oceani</name>
    <dbReference type="NCBI Taxonomy" id="2698672"/>
    <lineage>
        <taxon>Bacteria</taxon>
        <taxon>Pseudomonadati</taxon>
        <taxon>Bacteroidota</taxon>
        <taxon>Flavobacteriia</taxon>
        <taxon>Flavobacteriales</taxon>
        <taxon>Flavobacteriaceae</taxon>
        <taxon>Flagellimonas</taxon>
    </lineage>
</organism>
<gene>
    <name evidence="1" type="ORF">GVT53_17920</name>
</gene>
<keyword evidence="2" id="KW-1185">Reference proteome</keyword>
<proteinExistence type="predicted"/>
<protein>
    <recommendedName>
        <fullName evidence="3">Lipoprotein</fullName>
    </recommendedName>
</protein>
<dbReference type="Proteomes" id="UP000502928">
    <property type="component" value="Chromosome"/>
</dbReference>
<evidence type="ECO:0000313" key="1">
    <source>
        <dbReference type="EMBL" id="QII46481.1"/>
    </source>
</evidence>
<dbReference type="PROSITE" id="PS51257">
    <property type="entry name" value="PROKAR_LIPOPROTEIN"/>
    <property type="match status" value="1"/>
</dbReference>